<dbReference type="PRINTS" id="PR00480">
    <property type="entry name" value="ASTACIN"/>
</dbReference>
<keyword evidence="7" id="KW-1185">Reference proteome</keyword>
<dbReference type="PROSITE" id="PS51864">
    <property type="entry name" value="ASTACIN"/>
    <property type="match status" value="1"/>
</dbReference>
<dbReference type="OrthoDB" id="6411869at2759"/>
<dbReference type="STRING" id="299467.A0A443RXU2"/>
<dbReference type="VEuPathDB" id="VectorBase:LDEU012006"/>
<dbReference type="EMBL" id="NCKV01020573">
    <property type="protein sequence ID" value="RWS20034.1"/>
    <property type="molecule type" value="Genomic_DNA"/>
</dbReference>
<evidence type="ECO:0000313" key="7">
    <source>
        <dbReference type="Proteomes" id="UP000288716"/>
    </source>
</evidence>
<dbReference type="InterPro" id="IPR001506">
    <property type="entry name" value="Peptidase_M12A"/>
</dbReference>
<comment type="caution">
    <text evidence="3">Lacks conserved residue(s) required for the propagation of feature annotation.</text>
</comment>
<evidence type="ECO:0000256" key="2">
    <source>
        <dbReference type="ARBA" id="ARBA00025529"/>
    </source>
</evidence>
<feature type="domain" description="Peptidase M12A" evidence="5">
    <location>
        <begin position="1"/>
        <end position="151"/>
    </location>
</feature>
<dbReference type="SMART" id="SM00235">
    <property type="entry name" value="ZnMc"/>
    <property type="match status" value="1"/>
</dbReference>
<dbReference type="GO" id="GO:0004222">
    <property type="term" value="F:metalloendopeptidase activity"/>
    <property type="evidence" value="ECO:0007669"/>
    <property type="project" value="UniProtKB-UniRule"/>
</dbReference>
<evidence type="ECO:0000256" key="4">
    <source>
        <dbReference type="RuleBase" id="RU361183"/>
    </source>
</evidence>
<keyword evidence="4" id="KW-0479">Metal-binding</keyword>
<dbReference type="PANTHER" id="PTHR10127:SF883">
    <property type="entry name" value="ZINC METALLOPROTEINASE NAS-8"/>
    <property type="match status" value="1"/>
</dbReference>
<protein>
    <recommendedName>
        <fullName evidence="4">Metalloendopeptidase</fullName>
        <ecNumber evidence="4">3.4.24.-</ecNumber>
    </recommendedName>
</protein>
<dbReference type="SUPFAM" id="SSF55486">
    <property type="entry name" value="Metalloproteases ('zincins'), catalytic domain"/>
    <property type="match status" value="1"/>
</dbReference>
<keyword evidence="4" id="KW-0378">Hydrolase</keyword>
<proteinExistence type="predicted"/>
<keyword evidence="4" id="KW-0862">Zinc</keyword>
<comment type="cofactor">
    <cofactor evidence="4">
        <name>Zn(2+)</name>
        <dbReference type="ChEBI" id="CHEBI:29105"/>
    </cofactor>
    <text evidence="4">Binds 1 zinc ion per subunit.</text>
</comment>
<evidence type="ECO:0000256" key="1">
    <source>
        <dbReference type="ARBA" id="ARBA00011245"/>
    </source>
</evidence>
<sequence length="151" mass="18124">MKHISEKTCIKFKRRTYEQHYVNFILGEGTTANFPWRLMSLFWYHCTRKMHAIGFFHGHMRSDRDEYLIIHWQNIPENFQSQFRKLNPYEGRIYIPFHYDSIMLYGAYAFSHDGNSITMSPTKPGVVLKETYEKKYLSNCDAQSINKLYNC</sequence>
<accession>A0A443RXU2</accession>
<dbReference type="PANTHER" id="PTHR10127">
    <property type="entry name" value="DISCOIDIN, CUB, EGF, LAMININ , AND ZINC METALLOPROTEASE DOMAIN CONTAINING"/>
    <property type="match status" value="1"/>
</dbReference>
<evidence type="ECO:0000313" key="6">
    <source>
        <dbReference type="EMBL" id="RWS20034.1"/>
    </source>
</evidence>
<evidence type="ECO:0000259" key="5">
    <source>
        <dbReference type="PROSITE" id="PS51864"/>
    </source>
</evidence>
<dbReference type="InterPro" id="IPR024079">
    <property type="entry name" value="MetalloPept_cat_dom_sf"/>
</dbReference>
<dbReference type="AlphaFoldDB" id="A0A443RXU2"/>
<dbReference type="EC" id="3.4.24.-" evidence="4"/>
<comment type="subunit">
    <text evidence="1">Monomer.</text>
</comment>
<keyword evidence="4 6" id="KW-0482">Metalloprotease</keyword>
<keyword evidence="4 6" id="KW-0645">Protease</keyword>
<comment type="function">
    <text evidence="2">Zinc metalloprotease. Provoques deadhesion of endothelial cells from cell cultures, and also degradation of fibronectin, fibrinogen and gelatin in vitro. Its role in the venom is not fully understood but it might act as a spreading factor that facilitates diffusion of other venom toxins. Alternatively, it might be involved in the proteolytic processing of other venom toxins or it might play a role in extra-oral digestion of prey.</text>
</comment>
<name>A0A443RXU2_9ACAR</name>
<gene>
    <name evidence="6" type="ORF">B4U80_10651</name>
</gene>
<comment type="caution">
    <text evidence="6">The sequence shown here is derived from an EMBL/GenBank/DDBJ whole genome shotgun (WGS) entry which is preliminary data.</text>
</comment>
<dbReference type="GO" id="GO:0006508">
    <property type="term" value="P:proteolysis"/>
    <property type="evidence" value="ECO:0007669"/>
    <property type="project" value="UniProtKB-KW"/>
</dbReference>
<dbReference type="InterPro" id="IPR006026">
    <property type="entry name" value="Peptidase_Metallo"/>
</dbReference>
<dbReference type="GO" id="GO:0008270">
    <property type="term" value="F:zinc ion binding"/>
    <property type="evidence" value="ECO:0007669"/>
    <property type="project" value="InterPro"/>
</dbReference>
<organism evidence="6 7">
    <name type="scientific">Leptotrombidium deliense</name>
    <dbReference type="NCBI Taxonomy" id="299467"/>
    <lineage>
        <taxon>Eukaryota</taxon>
        <taxon>Metazoa</taxon>
        <taxon>Ecdysozoa</taxon>
        <taxon>Arthropoda</taxon>
        <taxon>Chelicerata</taxon>
        <taxon>Arachnida</taxon>
        <taxon>Acari</taxon>
        <taxon>Acariformes</taxon>
        <taxon>Trombidiformes</taxon>
        <taxon>Prostigmata</taxon>
        <taxon>Anystina</taxon>
        <taxon>Parasitengona</taxon>
        <taxon>Trombiculoidea</taxon>
        <taxon>Trombiculidae</taxon>
        <taxon>Leptotrombidium</taxon>
    </lineage>
</organism>
<dbReference type="Proteomes" id="UP000288716">
    <property type="component" value="Unassembled WGS sequence"/>
</dbReference>
<dbReference type="Pfam" id="PF01400">
    <property type="entry name" value="Astacin"/>
    <property type="match status" value="1"/>
</dbReference>
<evidence type="ECO:0000256" key="3">
    <source>
        <dbReference type="PROSITE-ProRule" id="PRU01211"/>
    </source>
</evidence>
<dbReference type="Gene3D" id="3.40.390.10">
    <property type="entry name" value="Collagenase (Catalytic Domain)"/>
    <property type="match status" value="1"/>
</dbReference>
<reference evidence="6 7" key="1">
    <citation type="journal article" date="2018" name="Gigascience">
        <title>Genomes of trombidid mites reveal novel predicted allergens and laterally-transferred genes associated with secondary metabolism.</title>
        <authorList>
            <person name="Dong X."/>
            <person name="Chaisiri K."/>
            <person name="Xia D."/>
            <person name="Armstrong S.D."/>
            <person name="Fang Y."/>
            <person name="Donnelly M.J."/>
            <person name="Kadowaki T."/>
            <person name="McGarry J.W."/>
            <person name="Darby A.C."/>
            <person name="Makepeace B.L."/>
        </authorList>
    </citation>
    <scope>NUCLEOTIDE SEQUENCE [LARGE SCALE GENOMIC DNA]</scope>
    <source>
        <strain evidence="6">UoL-UT</strain>
    </source>
</reference>